<keyword evidence="2" id="KW-1185">Reference proteome</keyword>
<dbReference type="RefSeq" id="WP_093150680.1">
    <property type="nucleotide sequence ID" value="NZ_FNBW01000007.1"/>
</dbReference>
<comment type="caution">
    <text evidence="1">The sequence shown here is derived from an EMBL/GenBank/DDBJ whole genome shotgun (WGS) entry which is preliminary data.</text>
</comment>
<evidence type="ECO:0000313" key="2">
    <source>
        <dbReference type="Proteomes" id="UP000198615"/>
    </source>
</evidence>
<sequence>MRNLTQTVTRWAPTGTDAAGDPIGYTRTEILGRWEESQQLFTRSDGTEAVSRAIVYLASDVAVGDFLLQGSSVSASPPSTAWRVEAFRKVENLRGTDSERRAML</sequence>
<reference evidence="1 2" key="1">
    <citation type="submission" date="2016-10" db="EMBL/GenBank/DDBJ databases">
        <authorList>
            <person name="Varghese N."/>
            <person name="Submissions S."/>
        </authorList>
    </citation>
    <scope>NUCLEOTIDE SEQUENCE [LARGE SCALE GENOMIC DNA]</scope>
    <source>
        <strain evidence="1 2">DSM 18839</strain>
    </source>
</reference>
<evidence type="ECO:0000313" key="1">
    <source>
        <dbReference type="EMBL" id="SDF83619.1"/>
    </source>
</evidence>
<organism evidence="1 2">
    <name type="scientific">Thalassobaculum litoreum DSM 18839</name>
    <dbReference type="NCBI Taxonomy" id="1123362"/>
    <lineage>
        <taxon>Bacteria</taxon>
        <taxon>Pseudomonadati</taxon>
        <taxon>Pseudomonadota</taxon>
        <taxon>Alphaproteobacteria</taxon>
        <taxon>Rhodospirillales</taxon>
        <taxon>Thalassobaculaceae</taxon>
        <taxon>Thalassobaculum</taxon>
    </lineage>
</organism>
<accession>A0A8G2BKN3</accession>
<name>A0A8G2BKN3_9PROT</name>
<gene>
    <name evidence="1" type="ORF">SAMN05660686_02474</name>
</gene>
<dbReference type="Proteomes" id="UP000198615">
    <property type="component" value="Unassembled WGS sequence"/>
</dbReference>
<dbReference type="AlphaFoldDB" id="A0A8G2BKN3"/>
<protein>
    <submittedName>
        <fullName evidence="1">Uncharacterized protein</fullName>
    </submittedName>
</protein>
<proteinExistence type="predicted"/>
<dbReference type="EMBL" id="FNBW01000007">
    <property type="protein sequence ID" value="SDF83619.1"/>
    <property type="molecule type" value="Genomic_DNA"/>
</dbReference>